<gene>
    <name evidence="1" type="ORF">SAMD00020551_0556</name>
</gene>
<dbReference type="OrthoDB" id="1797983at2"/>
<accession>A0A0A8X0A5</accession>
<evidence type="ECO:0008006" key="3">
    <source>
        <dbReference type="Google" id="ProtNLM"/>
    </source>
</evidence>
<dbReference type="EMBL" id="BASE01000012">
    <property type="protein sequence ID" value="GAM12422.1"/>
    <property type="molecule type" value="Genomic_DNA"/>
</dbReference>
<dbReference type="AlphaFoldDB" id="A0A0A8X0A5"/>
<dbReference type="RefSeq" id="WP_041964369.1">
    <property type="nucleotide sequence ID" value="NZ_BASE01000012.1"/>
</dbReference>
<proteinExistence type="predicted"/>
<dbReference type="STRING" id="1321606.SAMD00020551_0556"/>
<name>A0A0A8X0A5_MESS1</name>
<keyword evidence="2" id="KW-1185">Reference proteome</keyword>
<comment type="caution">
    <text evidence="1">The sequence shown here is derived from an EMBL/GenBank/DDBJ whole genome shotgun (WGS) entry which is preliminary data.</text>
</comment>
<reference evidence="1 2" key="1">
    <citation type="submission" date="2013-06" db="EMBL/GenBank/DDBJ databases">
        <title>Whole genome shotgun sequence of Bacillus selenatarsenatis SF-1.</title>
        <authorList>
            <person name="Kuroda M."/>
            <person name="Sei K."/>
            <person name="Yamashita M."/>
            <person name="Ike M."/>
        </authorList>
    </citation>
    <scope>NUCLEOTIDE SEQUENCE [LARGE SCALE GENOMIC DNA]</scope>
    <source>
        <strain evidence="1 2">SF-1</strain>
    </source>
</reference>
<dbReference type="PROSITE" id="PS51257">
    <property type="entry name" value="PROKAR_LIPOPROTEIN"/>
    <property type="match status" value="1"/>
</dbReference>
<evidence type="ECO:0000313" key="1">
    <source>
        <dbReference type="EMBL" id="GAM12422.1"/>
    </source>
</evidence>
<organism evidence="1 2">
    <name type="scientific">Mesobacillus selenatarsenatis (strain DSM 18680 / JCM 14380 / FERM P-15431 / SF-1)</name>
    <dbReference type="NCBI Taxonomy" id="1321606"/>
    <lineage>
        <taxon>Bacteria</taxon>
        <taxon>Bacillati</taxon>
        <taxon>Bacillota</taxon>
        <taxon>Bacilli</taxon>
        <taxon>Bacillales</taxon>
        <taxon>Bacillaceae</taxon>
        <taxon>Mesobacillus</taxon>
    </lineage>
</organism>
<evidence type="ECO:0000313" key="2">
    <source>
        <dbReference type="Proteomes" id="UP000031014"/>
    </source>
</evidence>
<protein>
    <recommendedName>
        <fullName evidence="3">Lipoprotein</fullName>
    </recommendedName>
</protein>
<sequence length="150" mass="16850">MWKYFLAVVMLFGVILAGCSNGGLSGAKPPSAFVKIGDEKYDTDLGTYCWKGTCVDTAGRVERLEGTEPIIVKAGEAISFEMDYNPKPNKIHLVQFHNNEEKKITVSDNSFTVPTEAGIYYYSYGVWWMDEKEEHLSHGDAFYGFVIEVK</sequence>
<dbReference type="Proteomes" id="UP000031014">
    <property type="component" value="Unassembled WGS sequence"/>
</dbReference>